<dbReference type="Gene3D" id="2.40.370.10">
    <property type="entry name" value="AttH-like domain"/>
    <property type="match status" value="2"/>
</dbReference>
<gene>
    <name evidence="3" type="ORF">M3P21_00870</name>
</gene>
<evidence type="ECO:0000313" key="4">
    <source>
        <dbReference type="Proteomes" id="UP001203880"/>
    </source>
</evidence>
<dbReference type="InterPro" id="IPR010791">
    <property type="entry name" value="AttH_dom"/>
</dbReference>
<feature type="chain" id="PRO_5047017999" evidence="1">
    <location>
        <begin position="19"/>
        <end position="345"/>
    </location>
</feature>
<organism evidence="3 4">
    <name type="scientific">Ruegeria spongiae</name>
    <dbReference type="NCBI Taxonomy" id="2942209"/>
    <lineage>
        <taxon>Bacteria</taxon>
        <taxon>Pseudomonadati</taxon>
        <taxon>Pseudomonadota</taxon>
        <taxon>Alphaproteobacteria</taxon>
        <taxon>Rhodobacterales</taxon>
        <taxon>Roseobacteraceae</taxon>
        <taxon>Ruegeria</taxon>
    </lineage>
</organism>
<sequence>MRVRVLIFLLMLPLGAAAQGFAGLGTDADGFAVPERGQALAFPRDHGAHPAYRIEWWYVTATLTGADGRDYGIQWTLFRSALAPYELDGWQSPQLWMGHAALTTPDRHFVAERLARGGIGQAGVSADPFEAWIDDWRMAGPGFNMLDLQARGAEFAYDLSLTAQGPLVQHGDRGYSVKSQDGQASYYYSQPNFAVTGTLTLPTGPVALTGNAWLDREWSSQPLSADQNGWDWFSLSFDDGTRLMAFRLRGGRGDFTSGTWIGADGSATPLPDGLIEVVPLDLTGVAGREVPTRWRLTLPDKALSVEIEALNPQAWMATSFPYWEGPVRVTGSHDGKGYLEMTGYD</sequence>
<evidence type="ECO:0000313" key="3">
    <source>
        <dbReference type="EMBL" id="MCL6282068.1"/>
    </source>
</evidence>
<reference evidence="3" key="1">
    <citation type="submission" date="2022-05" db="EMBL/GenBank/DDBJ databases">
        <authorList>
            <person name="Park J.-S."/>
        </authorList>
    </citation>
    <scope>NUCLEOTIDE SEQUENCE</scope>
    <source>
        <strain evidence="3">2012CJ41-6</strain>
    </source>
</reference>
<dbReference type="Pfam" id="PF17186">
    <property type="entry name" value="Lipocalin_9"/>
    <property type="match status" value="1"/>
</dbReference>
<evidence type="ECO:0000259" key="2">
    <source>
        <dbReference type="Pfam" id="PF07143"/>
    </source>
</evidence>
<dbReference type="Pfam" id="PF07143">
    <property type="entry name" value="CrtC"/>
    <property type="match status" value="1"/>
</dbReference>
<dbReference type="PANTHER" id="PTHR38591">
    <property type="entry name" value="HYDROLASE"/>
    <property type="match status" value="1"/>
</dbReference>
<dbReference type="PANTHER" id="PTHR38591:SF1">
    <property type="entry name" value="BLL1000 PROTEIN"/>
    <property type="match status" value="1"/>
</dbReference>
<keyword evidence="4" id="KW-1185">Reference proteome</keyword>
<keyword evidence="1" id="KW-0732">Signal</keyword>
<dbReference type="SUPFAM" id="SSF159245">
    <property type="entry name" value="AttH-like"/>
    <property type="match status" value="1"/>
</dbReference>
<accession>A0ABT0PWT4</accession>
<dbReference type="Proteomes" id="UP001203880">
    <property type="component" value="Unassembled WGS sequence"/>
</dbReference>
<feature type="signal peptide" evidence="1">
    <location>
        <begin position="1"/>
        <end position="18"/>
    </location>
</feature>
<protein>
    <submittedName>
        <fullName evidence="3">Iron ABC transporter permease</fullName>
    </submittedName>
</protein>
<name>A0ABT0PWT4_9RHOB</name>
<proteinExistence type="predicted"/>
<dbReference type="EMBL" id="JAMFMB010000001">
    <property type="protein sequence ID" value="MCL6282068.1"/>
    <property type="molecule type" value="Genomic_DNA"/>
</dbReference>
<comment type="caution">
    <text evidence="3">The sequence shown here is derived from an EMBL/GenBank/DDBJ whole genome shotgun (WGS) entry which is preliminary data.</text>
</comment>
<dbReference type="InterPro" id="IPR023374">
    <property type="entry name" value="AttH-like_dom_sf"/>
</dbReference>
<evidence type="ECO:0000256" key="1">
    <source>
        <dbReference type="SAM" id="SignalP"/>
    </source>
</evidence>
<dbReference type="RefSeq" id="WP_249706030.1">
    <property type="nucleotide sequence ID" value="NZ_JAMFMB010000001.1"/>
</dbReference>
<feature type="domain" description="AttH" evidence="2">
    <location>
        <begin position="54"/>
        <end position="220"/>
    </location>
</feature>